<feature type="binding site" evidence="7">
    <location>
        <position position="58"/>
    </location>
    <ligand>
        <name>S-adenosyl-L-methionine</name>
        <dbReference type="ChEBI" id="CHEBI:59789"/>
    </ligand>
</feature>
<dbReference type="EC" id="2.1.1.72" evidence="2 8"/>
<sequence>MDVPQAALSPIKWAGGKRQLLPQLLAAQPSSWNRYLEPFAGGAALFFALRAPGAYLSDTNPELINMYRVIRDDVESLIAHLRRHRNEAEYFYAVRALNPESLTPTERASRLIFLNKTCFNGLFRVNSKGKFNVPFGRYQNPVIVNPDRLRAAHRVLQTAEIVEADYSAVLDVAQPHDFVYVDPPYVPVSTTANFTSYTADGFNWSDQVQLANMVRQLAQRRCYVMASNADVPAIHNLYRGMWIQVVPVRRAINSDATKRSGATEVIITTYPVEGAHRS</sequence>
<dbReference type="GO" id="GO:1904047">
    <property type="term" value="F:S-adenosyl-L-methionine binding"/>
    <property type="evidence" value="ECO:0007669"/>
    <property type="project" value="TreeGrafter"/>
</dbReference>
<dbReference type="PRINTS" id="PR00505">
    <property type="entry name" value="D12N6MTFRASE"/>
</dbReference>
<keyword evidence="5 8" id="KW-0949">S-adenosyl-L-methionine</keyword>
<evidence type="ECO:0000256" key="5">
    <source>
        <dbReference type="ARBA" id="ARBA00022691"/>
    </source>
</evidence>
<dbReference type="InterPro" id="IPR012263">
    <property type="entry name" value="M_m6A_EcoRV"/>
</dbReference>
<evidence type="ECO:0000256" key="7">
    <source>
        <dbReference type="PIRSR" id="PIRSR000398-1"/>
    </source>
</evidence>
<evidence type="ECO:0000256" key="1">
    <source>
        <dbReference type="ARBA" id="ARBA00006594"/>
    </source>
</evidence>
<keyword evidence="10" id="KW-1185">Reference proteome</keyword>
<dbReference type="GO" id="GO:0043565">
    <property type="term" value="F:sequence-specific DNA binding"/>
    <property type="evidence" value="ECO:0007669"/>
    <property type="project" value="TreeGrafter"/>
</dbReference>
<dbReference type="EMBL" id="JABBVZ010000192">
    <property type="protein sequence ID" value="NMP24992.1"/>
    <property type="molecule type" value="Genomic_DNA"/>
</dbReference>
<name>A0A7Y0Q4U8_9FIRM</name>
<feature type="binding site" evidence="7">
    <location>
        <position position="13"/>
    </location>
    <ligand>
        <name>S-adenosyl-L-methionine</name>
        <dbReference type="ChEBI" id="CHEBI:59789"/>
    </ligand>
</feature>
<dbReference type="PROSITE" id="PS00092">
    <property type="entry name" value="N6_MTASE"/>
    <property type="match status" value="1"/>
</dbReference>
<comment type="caution">
    <text evidence="9">The sequence shown here is derived from an EMBL/GenBank/DDBJ whole genome shotgun (WGS) entry which is preliminary data.</text>
</comment>
<accession>A0A7Y0Q4U8</accession>
<dbReference type="PIRSF" id="PIRSF000398">
    <property type="entry name" value="M_m6A_EcoRV"/>
    <property type="match status" value="1"/>
</dbReference>
<dbReference type="PANTHER" id="PTHR30481">
    <property type="entry name" value="DNA ADENINE METHYLASE"/>
    <property type="match status" value="1"/>
</dbReference>
<dbReference type="Pfam" id="PF02086">
    <property type="entry name" value="MethyltransfD12"/>
    <property type="match status" value="1"/>
</dbReference>
<evidence type="ECO:0000256" key="4">
    <source>
        <dbReference type="ARBA" id="ARBA00022679"/>
    </source>
</evidence>
<comment type="catalytic activity">
    <reaction evidence="6 8">
        <text>a 2'-deoxyadenosine in DNA + S-adenosyl-L-methionine = an N(6)-methyl-2'-deoxyadenosine in DNA + S-adenosyl-L-homocysteine + H(+)</text>
        <dbReference type="Rhea" id="RHEA:15197"/>
        <dbReference type="Rhea" id="RHEA-COMP:12418"/>
        <dbReference type="Rhea" id="RHEA-COMP:12419"/>
        <dbReference type="ChEBI" id="CHEBI:15378"/>
        <dbReference type="ChEBI" id="CHEBI:57856"/>
        <dbReference type="ChEBI" id="CHEBI:59789"/>
        <dbReference type="ChEBI" id="CHEBI:90615"/>
        <dbReference type="ChEBI" id="CHEBI:90616"/>
        <dbReference type="EC" id="2.1.1.72"/>
    </reaction>
</comment>
<dbReference type="GO" id="GO:0032259">
    <property type="term" value="P:methylation"/>
    <property type="evidence" value="ECO:0007669"/>
    <property type="project" value="UniProtKB-KW"/>
</dbReference>
<evidence type="ECO:0000256" key="2">
    <source>
        <dbReference type="ARBA" id="ARBA00011900"/>
    </source>
</evidence>
<dbReference type="Gene3D" id="1.10.1020.10">
    <property type="entry name" value="Adenine-specific Methyltransferase, Domain 2"/>
    <property type="match status" value="1"/>
</dbReference>
<dbReference type="SUPFAM" id="SSF53335">
    <property type="entry name" value="S-adenosyl-L-methionine-dependent methyltransferases"/>
    <property type="match status" value="1"/>
</dbReference>
<dbReference type="GO" id="GO:0009307">
    <property type="term" value="P:DNA restriction-modification system"/>
    <property type="evidence" value="ECO:0007669"/>
    <property type="project" value="InterPro"/>
</dbReference>
<proteinExistence type="inferred from homology"/>
<comment type="similarity">
    <text evidence="1 8">Belongs to the N(4)/N(6)-methyltransferase family.</text>
</comment>
<evidence type="ECO:0000256" key="3">
    <source>
        <dbReference type="ARBA" id="ARBA00022603"/>
    </source>
</evidence>
<dbReference type="InterPro" id="IPR012327">
    <property type="entry name" value="MeTrfase_D12"/>
</dbReference>
<dbReference type="Gene3D" id="3.40.50.150">
    <property type="entry name" value="Vaccinia Virus protein VP39"/>
    <property type="match status" value="1"/>
</dbReference>
<dbReference type="InterPro" id="IPR023095">
    <property type="entry name" value="Ade_MeTrfase_dom_2"/>
</dbReference>
<evidence type="ECO:0000256" key="6">
    <source>
        <dbReference type="ARBA" id="ARBA00047942"/>
    </source>
</evidence>
<dbReference type="AlphaFoldDB" id="A0A7Y0Q4U8"/>
<feature type="binding site" evidence="7">
    <location>
        <position position="17"/>
    </location>
    <ligand>
        <name>S-adenosyl-L-methionine</name>
        <dbReference type="ChEBI" id="CHEBI:59789"/>
    </ligand>
</feature>
<dbReference type="InterPro" id="IPR002052">
    <property type="entry name" value="DNA_methylase_N6_adenine_CS"/>
</dbReference>
<keyword evidence="4 8" id="KW-0808">Transferase</keyword>
<protein>
    <recommendedName>
        <fullName evidence="2 8">Site-specific DNA-methyltransferase (adenine-specific)</fullName>
        <ecNumber evidence="2 8">2.1.1.72</ecNumber>
    </recommendedName>
</protein>
<dbReference type="GO" id="GO:0006298">
    <property type="term" value="P:mismatch repair"/>
    <property type="evidence" value="ECO:0007669"/>
    <property type="project" value="TreeGrafter"/>
</dbReference>
<dbReference type="Proteomes" id="UP000533476">
    <property type="component" value="Unassembled WGS sequence"/>
</dbReference>
<keyword evidence="3 8" id="KW-0489">Methyltransferase</keyword>
<dbReference type="NCBIfam" id="TIGR00571">
    <property type="entry name" value="dam"/>
    <property type="match status" value="1"/>
</dbReference>
<dbReference type="InterPro" id="IPR029063">
    <property type="entry name" value="SAM-dependent_MTases_sf"/>
</dbReference>
<dbReference type="GO" id="GO:0009007">
    <property type="term" value="F:site-specific DNA-methyltransferase (adenine-specific) activity"/>
    <property type="evidence" value="ECO:0007669"/>
    <property type="project" value="UniProtKB-UniRule"/>
</dbReference>
<organism evidence="9 10">
    <name type="scientific">Sulfobacillus harzensis</name>
    <dbReference type="NCBI Taxonomy" id="2729629"/>
    <lineage>
        <taxon>Bacteria</taxon>
        <taxon>Bacillati</taxon>
        <taxon>Bacillota</taxon>
        <taxon>Clostridia</taxon>
        <taxon>Eubacteriales</taxon>
        <taxon>Clostridiales Family XVII. Incertae Sedis</taxon>
        <taxon>Sulfobacillus</taxon>
    </lineage>
</organism>
<feature type="binding site" evidence="7">
    <location>
        <position position="182"/>
    </location>
    <ligand>
        <name>S-adenosyl-L-methionine</name>
        <dbReference type="ChEBI" id="CHEBI:59789"/>
    </ligand>
</feature>
<dbReference type="PANTHER" id="PTHR30481:SF3">
    <property type="entry name" value="DNA ADENINE METHYLASE"/>
    <property type="match status" value="1"/>
</dbReference>
<evidence type="ECO:0000313" key="9">
    <source>
        <dbReference type="EMBL" id="NMP24992.1"/>
    </source>
</evidence>
<gene>
    <name evidence="9" type="ORF">HIJ39_22040</name>
</gene>
<reference evidence="9 10" key="1">
    <citation type="submission" date="2020-04" db="EMBL/GenBank/DDBJ databases">
        <authorList>
            <person name="Zhang R."/>
            <person name="Schippers A."/>
        </authorList>
    </citation>
    <scope>NUCLEOTIDE SEQUENCE [LARGE SCALE GENOMIC DNA]</scope>
    <source>
        <strain evidence="9 10">DSM 109850</strain>
    </source>
</reference>
<evidence type="ECO:0000256" key="8">
    <source>
        <dbReference type="RuleBase" id="RU361257"/>
    </source>
</evidence>
<evidence type="ECO:0000313" key="10">
    <source>
        <dbReference type="Proteomes" id="UP000533476"/>
    </source>
</evidence>